<evidence type="ECO:0000313" key="12">
    <source>
        <dbReference type="EMBL" id="GMN36766.1"/>
    </source>
</evidence>
<dbReference type="Gene3D" id="3.30.40.10">
    <property type="entry name" value="Zinc/RING finger domain, C3HC4 (zinc finger)"/>
    <property type="match status" value="1"/>
</dbReference>
<evidence type="ECO:0000256" key="9">
    <source>
        <dbReference type="ARBA" id="ARBA00022786"/>
    </source>
</evidence>
<dbReference type="PROSITE" id="PS51873">
    <property type="entry name" value="TRIAD"/>
    <property type="match status" value="1"/>
</dbReference>
<protein>
    <recommendedName>
        <fullName evidence="4">RBR-type E3 ubiquitin transferase</fullName>
        <ecNumber evidence="4">2.3.2.31</ecNumber>
    </recommendedName>
</protein>
<dbReference type="Pfam" id="PF01485">
    <property type="entry name" value="IBR"/>
    <property type="match status" value="1"/>
</dbReference>
<evidence type="ECO:0000259" key="11">
    <source>
        <dbReference type="PROSITE" id="PS51873"/>
    </source>
</evidence>
<evidence type="ECO:0000256" key="10">
    <source>
        <dbReference type="ARBA" id="ARBA00022833"/>
    </source>
</evidence>
<keyword evidence="9" id="KW-0833">Ubl conjugation pathway</keyword>
<feature type="domain" description="RING-type" evidence="11">
    <location>
        <begin position="1"/>
        <end position="180"/>
    </location>
</feature>
<keyword evidence="6" id="KW-0479">Metal-binding</keyword>
<dbReference type="Gene3D" id="1.20.120.1750">
    <property type="match status" value="1"/>
</dbReference>
<dbReference type="SUPFAM" id="SSF57850">
    <property type="entry name" value="RING/U-box"/>
    <property type="match status" value="3"/>
</dbReference>
<comment type="caution">
    <text evidence="12">The sequence shown here is derived from an EMBL/GenBank/DDBJ whole genome shotgun (WGS) entry which is preliminary data.</text>
</comment>
<keyword evidence="10" id="KW-0862">Zinc</keyword>
<dbReference type="AlphaFoldDB" id="A0AA88A3S1"/>
<gene>
    <name evidence="12" type="ORF">TIFTF001_006275</name>
</gene>
<keyword evidence="7" id="KW-0677">Repeat</keyword>
<reference evidence="12" key="1">
    <citation type="submission" date="2023-07" db="EMBL/GenBank/DDBJ databases">
        <title>draft genome sequence of fig (Ficus carica).</title>
        <authorList>
            <person name="Takahashi T."/>
            <person name="Nishimura K."/>
        </authorList>
    </citation>
    <scope>NUCLEOTIDE SEQUENCE</scope>
</reference>
<sequence>MFRRANFCHDFFFCEDCIGEYIAAKVGENVLHIRCPALRCNWNIRPIDCRSVVPKEVIDRWEAAICEYHITSTQNVVYCPFNDCSAPLVVDSGGKKAVVIRSAECPHCHRLFCARCQVPWHAGSKCKNVRRNDQVKKMDRKFRGLVRLENWKRCPQCNFYVGRDSGCEHISCRFTYNFSP</sequence>
<proteinExistence type="predicted"/>
<dbReference type="GO" id="GO:0008270">
    <property type="term" value="F:zinc ion binding"/>
    <property type="evidence" value="ECO:0007669"/>
    <property type="project" value="UniProtKB-KW"/>
</dbReference>
<keyword evidence="13" id="KW-1185">Reference proteome</keyword>
<organism evidence="12 13">
    <name type="scientific">Ficus carica</name>
    <name type="common">Common fig</name>
    <dbReference type="NCBI Taxonomy" id="3494"/>
    <lineage>
        <taxon>Eukaryota</taxon>
        <taxon>Viridiplantae</taxon>
        <taxon>Streptophyta</taxon>
        <taxon>Embryophyta</taxon>
        <taxon>Tracheophyta</taxon>
        <taxon>Spermatophyta</taxon>
        <taxon>Magnoliopsida</taxon>
        <taxon>eudicotyledons</taxon>
        <taxon>Gunneridae</taxon>
        <taxon>Pentapetalae</taxon>
        <taxon>rosids</taxon>
        <taxon>fabids</taxon>
        <taxon>Rosales</taxon>
        <taxon>Moraceae</taxon>
        <taxon>Ficeae</taxon>
        <taxon>Ficus</taxon>
    </lineage>
</organism>
<dbReference type="Proteomes" id="UP001187192">
    <property type="component" value="Unassembled WGS sequence"/>
</dbReference>
<evidence type="ECO:0000256" key="3">
    <source>
        <dbReference type="ARBA" id="ARBA00004906"/>
    </source>
</evidence>
<dbReference type="GO" id="GO:0061630">
    <property type="term" value="F:ubiquitin protein ligase activity"/>
    <property type="evidence" value="ECO:0007669"/>
    <property type="project" value="UniProtKB-EC"/>
</dbReference>
<dbReference type="SMART" id="SM00647">
    <property type="entry name" value="IBR"/>
    <property type="match status" value="1"/>
</dbReference>
<evidence type="ECO:0000256" key="5">
    <source>
        <dbReference type="ARBA" id="ARBA00022679"/>
    </source>
</evidence>
<evidence type="ECO:0000256" key="6">
    <source>
        <dbReference type="ARBA" id="ARBA00022723"/>
    </source>
</evidence>
<name>A0AA88A3S1_FICCA</name>
<accession>A0AA88A3S1</accession>
<dbReference type="Gene3D" id="2.20.25.20">
    <property type="match status" value="1"/>
</dbReference>
<dbReference type="PANTHER" id="PTHR11685">
    <property type="entry name" value="RBR FAMILY RING FINGER AND IBR DOMAIN-CONTAINING"/>
    <property type="match status" value="1"/>
</dbReference>
<comment type="pathway">
    <text evidence="3">Protein modification; protein ubiquitination.</text>
</comment>
<evidence type="ECO:0000256" key="1">
    <source>
        <dbReference type="ARBA" id="ARBA00001798"/>
    </source>
</evidence>
<keyword evidence="8" id="KW-0863">Zinc-finger</keyword>
<evidence type="ECO:0000256" key="7">
    <source>
        <dbReference type="ARBA" id="ARBA00022737"/>
    </source>
</evidence>
<comment type="cofactor">
    <cofactor evidence="2">
        <name>Zn(2+)</name>
        <dbReference type="ChEBI" id="CHEBI:29105"/>
    </cofactor>
</comment>
<dbReference type="InterPro" id="IPR044066">
    <property type="entry name" value="TRIAD_supradom"/>
</dbReference>
<keyword evidence="5" id="KW-0808">Transferase</keyword>
<dbReference type="GO" id="GO:0016567">
    <property type="term" value="P:protein ubiquitination"/>
    <property type="evidence" value="ECO:0007669"/>
    <property type="project" value="InterPro"/>
</dbReference>
<evidence type="ECO:0000256" key="4">
    <source>
        <dbReference type="ARBA" id="ARBA00012251"/>
    </source>
</evidence>
<dbReference type="InterPro" id="IPR013083">
    <property type="entry name" value="Znf_RING/FYVE/PHD"/>
</dbReference>
<dbReference type="InterPro" id="IPR002867">
    <property type="entry name" value="IBR_dom"/>
</dbReference>
<dbReference type="EC" id="2.3.2.31" evidence="4"/>
<evidence type="ECO:0000256" key="2">
    <source>
        <dbReference type="ARBA" id="ARBA00001947"/>
    </source>
</evidence>
<evidence type="ECO:0000313" key="13">
    <source>
        <dbReference type="Proteomes" id="UP001187192"/>
    </source>
</evidence>
<comment type="catalytic activity">
    <reaction evidence="1">
        <text>[E2 ubiquitin-conjugating enzyme]-S-ubiquitinyl-L-cysteine + [acceptor protein]-L-lysine = [E2 ubiquitin-conjugating enzyme]-L-cysteine + [acceptor protein]-N(6)-ubiquitinyl-L-lysine.</text>
        <dbReference type="EC" id="2.3.2.31"/>
    </reaction>
</comment>
<dbReference type="EMBL" id="BTGU01000006">
    <property type="protein sequence ID" value="GMN36766.1"/>
    <property type="molecule type" value="Genomic_DNA"/>
</dbReference>
<evidence type="ECO:0000256" key="8">
    <source>
        <dbReference type="ARBA" id="ARBA00022771"/>
    </source>
</evidence>
<dbReference type="InterPro" id="IPR031127">
    <property type="entry name" value="E3_UB_ligase_RBR"/>
</dbReference>